<sequence>MKKIAYIEIDNHHAEVALSFMDIMDDSNEFSVDYYFSEKIKNQVGRGNSVFVSDSSMILDQLKAEKYDLIIIGTVHRYFNTFQAITEKYNTAIIVHNLNFINTSNWNLAKNIFKKDVFYRLKLLWKEGLLNSSKIYKKAKNVLVLDEELTSGKYTFLPIFYTKNFVKPANQVLTVVISGGVSQERRDYDHVFKIIQNLKTDEKYEFVFLGRARDQELEQLEQLSLNLPENVNIKYFSKRVSTEDFERWMQKADILWCPIRQEINFFSQKEMYGVSKMTGNLGDAIKYGKLAVFPANYTSKLDFIIPEREDIIDQFKQLKNNNFDFQEKYNKKTVQESLEKVLNSLISI</sequence>
<evidence type="ECO:0000313" key="2">
    <source>
        <dbReference type="Proteomes" id="UP001184853"/>
    </source>
</evidence>
<keyword evidence="2" id="KW-1185">Reference proteome</keyword>
<dbReference type="SUPFAM" id="SSF53756">
    <property type="entry name" value="UDP-Glycosyltransferase/glycogen phosphorylase"/>
    <property type="match status" value="1"/>
</dbReference>
<proteinExistence type="predicted"/>
<reference evidence="1 2" key="1">
    <citation type="submission" date="2023-07" db="EMBL/GenBank/DDBJ databases">
        <title>Sorghum-associated microbial communities from plants grown in Nebraska, USA.</title>
        <authorList>
            <person name="Schachtman D."/>
        </authorList>
    </citation>
    <scope>NUCLEOTIDE SEQUENCE [LARGE SCALE GENOMIC DNA]</scope>
    <source>
        <strain evidence="1 2">DS1709</strain>
    </source>
</reference>
<dbReference type="RefSeq" id="WP_115982188.1">
    <property type="nucleotide sequence ID" value="NZ_JAVDQS010000001.1"/>
</dbReference>
<dbReference type="EMBL" id="JAVDQS010000001">
    <property type="protein sequence ID" value="MDR6403784.1"/>
    <property type="molecule type" value="Genomic_DNA"/>
</dbReference>
<evidence type="ECO:0000313" key="1">
    <source>
        <dbReference type="EMBL" id="MDR6403784.1"/>
    </source>
</evidence>
<name>A0ABU1LAP1_9FLAO</name>
<gene>
    <name evidence="1" type="ORF">J2781_000688</name>
</gene>
<protein>
    <submittedName>
        <fullName evidence="1">Glycosyltransferase involved in cell wall biosynthesis</fullName>
    </submittedName>
</protein>
<dbReference type="Gene3D" id="3.40.50.2000">
    <property type="entry name" value="Glycogen Phosphorylase B"/>
    <property type="match status" value="1"/>
</dbReference>
<dbReference type="Proteomes" id="UP001184853">
    <property type="component" value="Unassembled WGS sequence"/>
</dbReference>
<organism evidence="1 2">
    <name type="scientific">Chryseobacterium geocarposphaerae</name>
    <dbReference type="NCBI Taxonomy" id="1416776"/>
    <lineage>
        <taxon>Bacteria</taxon>
        <taxon>Pseudomonadati</taxon>
        <taxon>Bacteroidota</taxon>
        <taxon>Flavobacteriia</taxon>
        <taxon>Flavobacteriales</taxon>
        <taxon>Weeksellaceae</taxon>
        <taxon>Chryseobacterium group</taxon>
        <taxon>Chryseobacterium</taxon>
    </lineage>
</organism>
<comment type="caution">
    <text evidence="1">The sequence shown here is derived from an EMBL/GenBank/DDBJ whole genome shotgun (WGS) entry which is preliminary data.</text>
</comment>
<accession>A0ABU1LAP1</accession>